<dbReference type="InterPro" id="IPR023100">
    <property type="entry name" value="D-aminoacylase_insert_dom_sf"/>
</dbReference>
<evidence type="ECO:0000259" key="1">
    <source>
        <dbReference type="Pfam" id="PF07969"/>
    </source>
</evidence>
<evidence type="ECO:0000313" key="3">
    <source>
        <dbReference type="Proteomes" id="UP000461670"/>
    </source>
</evidence>
<organism evidence="2 3">
    <name type="scientific">Paracidovorax wautersii</name>
    <dbReference type="NCBI Taxonomy" id="1177982"/>
    <lineage>
        <taxon>Bacteria</taxon>
        <taxon>Pseudomonadati</taxon>
        <taxon>Pseudomonadota</taxon>
        <taxon>Betaproteobacteria</taxon>
        <taxon>Burkholderiales</taxon>
        <taxon>Comamonadaceae</taxon>
        <taxon>Paracidovorax</taxon>
    </lineage>
</organism>
<dbReference type="Gene3D" id="3.20.20.140">
    <property type="entry name" value="Metal-dependent hydrolases"/>
    <property type="match status" value="1"/>
</dbReference>
<dbReference type="GO" id="GO:0016812">
    <property type="term" value="F:hydrolase activity, acting on carbon-nitrogen (but not peptide) bonds, in cyclic amides"/>
    <property type="evidence" value="ECO:0007669"/>
    <property type="project" value="TreeGrafter"/>
</dbReference>
<accession>A0A7V8FS95</accession>
<dbReference type="AlphaFoldDB" id="A0A7V8FS95"/>
<dbReference type="InterPro" id="IPR050378">
    <property type="entry name" value="Metallo-dep_Hydrolases_sf"/>
</dbReference>
<dbReference type="EMBL" id="WNDQ01000002">
    <property type="protein sequence ID" value="KAF1023905.1"/>
    <property type="molecule type" value="Genomic_DNA"/>
</dbReference>
<comment type="caution">
    <text evidence="2">The sequence shown here is derived from an EMBL/GenBank/DDBJ whole genome shotgun (WGS) entry which is preliminary data.</text>
</comment>
<proteinExistence type="predicted"/>
<dbReference type="InterPro" id="IPR011059">
    <property type="entry name" value="Metal-dep_hydrolase_composite"/>
</dbReference>
<dbReference type="InterPro" id="IPR032466">
    <property type="entry name" value="Metal_Hydrolase"/>
</dbReference>
<dbReference type="Proteomes" id="UP000461670">
    <property type="component" value="Unassembled WGS sequence"/>
</dbReference>
<feature type="domain" description="Amidohydrolase 3" evidence="1">
    <location>
        <begin position="53"/>
        <end position="251"/>
    </location>
</feature>
<dbReference type="Pfam" id="PF07969">
    <property type="entry name" value="Amidohydro_3"/>
    <property type="match status" value="2"/>
</dbReference>
<dbReference type="SUPFAM" id="SSF51556">
    <property type="entry name" value="Metallo-dependent hydrolases"/>
    <property type="match status" value="1"/>
</dbReference>
<feature type="domain" description="Amidohydrolase 3" evidence="1">
    <location>
        <begin position="336"/>
        <end position="465"/>
    </location>
</feature>
<reference evidence="3" key="1">
    <citation type="journal article" date="2020" name="MBio">
        <title>Horizontal gene transfer to a defensive symbiont with a reduced genome amongst a multipartite beetle microbiome.</title>
        <authorList>
            <person name="Waterworth S.C."/>
            <person name="Florez L.V."/>
            <person name="Rees E.R."/>
            <person name="Hertweck C."/>
            <person name="Kaltenpoth M."/>
            <person name="Kwan J.C."/>
        </authorList>
    </citation>
    <scope>NUCLEOTIDE SEQUENCE [LARGE SCALE GENOMIC DNA]</scope>
</reference>
<dbReference type="SUPFAM" id="SSF51338">
    <property type="entry name" value="Composite domain of metallo-dependent hydrolases"/>
    <property type="match status" value="1"/>
</dbReference>
<dbReference type="PANTHER" id="PTHR11647:SF1">
    <property type="entry name" value="COLLAPSIN RESPONSE MEDIATOR PROTEIN"/>
    <property type="match status" value="1"/>
</dbReference>
<dbReference type="CDD" id="cd01297">
    <property type="entry name" value="D-aminoacylase"/>
    <property type="match status" value="1"/>
</dbReference>
<dbReference type="GO" id="GO:0016811">
    <property type="term" value="F:hydrolase activity, acting on carbon-nitrogen (but not peptide) bonds, in linear amides"/>
    <property type="evidence" value="ECO:0007669"/>
    <property type="project" value="InterPro"/>
</dbReference>
<sequence length="484" mass="52083">MTSITLLEGGLLVDGSGQPGWHGDLLMADGRIVCLGENLRAHPPAGIDLAAAEVVDCRGKVVAPGFIDAHTHDDAAVLKMPEYLPKLSQGITTVVTGNCGLSLAPYRTPQAQPPLTLLGADSFQYPSMAAYRDAVTAARPALNVAALVGHTTLRFAAMDDLSRPASEDERARMAALLDACMADGTLGLSSGLFYEEAFPAPADEVTALARVVARHGGVYATHLRSEMAAIIEALHEAGDCAFEAGVPLVISHHKCAGPANWGRTQETLPLIDQLGQRQPIAMDVYPYVAGSTVLREDLVEGIEVLITWSEPHPELGGRMLADIAAGWGVDVRTAAQRLKPGGACYFQMDEADVERVIAHPRTMIGSDGLPHDRHPHPRLWGAFPRVLARYWRGRHLFTLEQAIYKMTGLTARNFRLAERGLLRAGHHADVVVFDPERIRDVATYAEPEQLSEGVTAVYVNGALAYREGQPTVLARAGQMLARQG</sequence>
<name>A0A7V8FS95_9BURK</name>
<dbReference type="Gene3D" id="2.30.40.10">
    <property type="entry name" value="Urease, subunit C, domain 1"/>
    <property type="match status" value="1"/>
</dbReference>
<evidence type="ECO:0000313" key="2">
    <source>
        <dbReference type="EMBL" id="KAF1023905.1"/>
    </source>
</evidence>
<dbReference type="InterPro" id="IPR013108">
    <property type="entry name" value="Amidohydro_3"/>
</dbReference>
<dbReference type="GO" id="GO:0005829">
    <property type="term" value="C:cytosol"/>
    <property type="evidence" value="ECO:0007669"/>
    <property type="project" value="TreeGrafter"/>
</dbReference>
<dbReference type="Gene3D" id="3.30.1490.130">
    <property type="entry name" value="D-aminoacylase. Domain 3"/>
    <property type="match status" value="1"/>
</dbReference>
<dbReference type="PANTHER" id="PTHR11647">
    <property type="entry name" value="HYDRANTOINASE/DIHYDROPYRIMIDINASE FAMILY MEMBER"/>
    <property type="match status" value="1"/>
</dbReference>
<gene>
    <name evidence="2" type="primary">dan_1</name>
    <name evidence="2" type="ORF">GAK30_00272</name>
</gene>
<protein>
    <submittedName>
        <fullName evidence="2">D-aminoacylase</fullName>
    </submittedName>
</protein>